<evidence type="ECO:0000256" key="1">
    <source>
        <dbReference type="SAM" id="MobiDB-lite"/>
    </source>
</evidence>
<dbReference type="EMBL" id="CP012670">
    <property type="protein sequence ID" value="AUX19874.1"/>
    <property type="molecule type" value="Genomic_DNA"/>
</dbReference>
<name>A0A4P2PTF9_SORCE</name>
<feature type="compositionally biased region" description="Basic and acidic residues" evidence="1">
    <location>
        <begin position="409"/>
        <end position="419"/>
    </location>
</feature>
<feature type="region of interest" description="Disordered" evidence="1">
    <location>
        <begin position="824"/>
        <end position="946"/>
    </location>
</feature>
<feature type="compositionally biased region" description="Low complexity" evidence="1">
    <location>
        <begin position="911"/>
        <end position="946"/>
    </location>
</feature>
<feature type="compositionally biased region" description="Basic and acidic residues" evidence="1">
    <location>
        <begin position="356"/>
        <end position="366"/>
    </location>
</feature>
<gene>
    <name evidence="2" type="ORF">SOCEGT47_003270</name>
</gene>
<protein>
    <submittedName>
        <fullName evidence="2">Uncharacterized protein</fullName>
    </submittedName>
</protein>
<dbReference type="Proteomes" id="UP000295781">
    <property type="component" value="Chromosome"/>
</dbReference>
<sequence>MRGRRREATLDLARRLDRVRVRARPDGAVRSNAAAATLGGETQEPLMPIAMCATLDTRHAAGTDLVFSVSLALAWKKLEHRFGALRFAPQPALADALSRTVVDGAVSPAWCVADAGFGAEGILERLRSELLSRFSAADVRYLPRGLAPDALLAYGYLSRDLRFPVVFAVREGVFDARPVRAFGIVDNNHPHNAARAAQVIVHEHRSEREFVIELCTDAADEDRLLIAQVPPRERLGETVRDVLDRLGRLPPEYRSLRRGSARVTARGRPRGWPASWRTTAWRAHRGDPLARPPGSTSRCVASAELRARDASSDDQENRACPPRFHGSTRNEERGGVTRAQVLVELRAGNPVPDMPQEERGSRRAGQEEMDFSGSRLTHLLAHRLPRRERPPHRPCCIGDRRRARRRGRRDRDEAPDGRHAATQVSQDILGDVAGCAQRHRQLVPVSEIHGRGDMDGEISGRHVAGPALAALHACHPHVARVAERDARREPRRQPHVPSYEHPVEPERPDALLGRLQLREQASVPVPRITELPARAGMIPLEKIDPVEALRRAGGPGIASERLDHHGRLPRLAAQPAARDLREQRLSVHLAPSAGHPRTDRLNTLLHRQLIAPEPHRGHAIRDARDKARPPRLACEQDEMIEHLDQVGLRHAEVARPALAPAPGLRARRGQPQPRAEGAGAPVLQGQHLVGHIERPVGIEAHPGSLPAPRQRLPALPEPLQRALAARGRRRDPPGVVDRTPPVHRVLHLVVLVGGTPAAHHDVIHVARVLRLDLDAGDVPRRAQRPQGVVPGEEVLVVVSLERGSSSAEAHLVMPSGDLAASLQRRTCGGKRASPTSAPAPPAPALVSSDAPPLDSAIRPWTSPRTGSVPIGSSGPSAAAASGASSPRSTSTWARRSRSSSSRRNRPETPGAWRASSRSRAPSPSSITRASCGSCTATSSRTAPPTS</sequence>
<feature type="region of interest" description="Disordered" evidence="1">
    <location>
        <begin position="484"/>
        <end position="506"/>
    </location>
</feature>
<proteinExistence type="predicted"/>
<evidence type="ECO:0000313" key="3">
    <source>
        <dbReference type="Proteomes" id="UP000295781"/>
    </source>
</evidence>
<feature type="region of interest" description="Disordered" evidence="1">
    <location>
        <begin position="304"/>
        <end position="423"/>
    </location>
</feature>
<accession>A0A4P2PTF9</accession>
<reference evidence="2 3" key="1">
    <citation type="submission" date="2015-09" db="EMBL/GenBank/DDBJ databases">
        <title>Sorangium comparison.</title>
        <authorList>
            <person name="Zaburannyi N."/>
            <person name="Bunk B."/>
            <person name="Overmann J."/>
            <person name="Mueller R."/>
        </authorList>
    </citation>
    <scope>NUCLEOTIDE SEQUENCE [LARGE SCALE GENOMIC DNA]</scope>
    <source>
        <strain evidence="2 3">So ceGT47</strain>
    </source>
</reference>
<feature type="compositionally biased region" description="Low complexity" evidence="1">
    <location>
        <begin position="865"/>
        <end position="893"/>
    </location>
</feature>
<feature type="compositionally biased region" description="Basic and acidic residues" evidence="1">
    <location>
        <begin position="305"/>
        <end position="317"/>
    </location>
</feature>
<feature type="compositionally biased region" description="Basic residues" evidence="1">
    <location>
        <begin position="894"/>
        <end position="903"/>
    </location>
</feature>
<evidence type="ECO:0000313" key="2">
    <source>
        <dbReference type="EMBL" id="AUX19874.1"/>
    </source>
</evidence>
<organism evidence="2 3">
    <name type="scientific">Sorangium cellulosum</name>
    <name type="common">Polyangium cellulosum</name>
    <dbReference type="NCBI Taxonomy" id="56"/>
    <lineage>
        <taxon>Bacteria</taxon>
        <taxon>Pseudomonadati</taxon>
        <taxon>Myxococcota</taxon>
        <taxon>Polyangia</taxon>
        <taxon>Polyangiales</taxon>
        <taxon>Polyangiaceae</taxon>
        <taxon>Sorangium</taxon>
    </lineage>
</organism>
<dbReference type="AlphaFoldDB" id="A0A4P2PTF9"/>
<feature type="compositionally biased region" description="Basic residues" evidence="1">
    <location>
        <begin position="380"/>
        <end position="392"/>
    </location>
</feature>